<dbReference type="Pfam" id="PF09084">
    <property type="entry name" value="NMT1"/>
    <property type="match status" value="1"/>
</dbReference>
<dbReference type="PANTHER" id="PTHR30024:SF47">
    <property type="entry name" value="TAURINE-BINDING PERIPLASMIC PROTEIN"/>
    <property type="match status" value="1"/>
</dbReference>
<evidence type="ECO:0000256" key="3">
    <source>
        <dbReference type="ARBA" id="ARBA00022729"/>
    </source>
</evidence>
<evidence type="ECO:0000256" key="1">
    <source>
        <dbReference type="ARBA" id="ARBA00004418"/>
    </source>
</evidence>
<organism evidence="5 6">
    <name type="scientific">Stella humosa</name>
    <dbReference type="NCBI Taxonomy" id="94"/>
    <lineage>
        <taxon>Bacteria</taxon>
        <taxon>Pseudomonadati</taxon>
        <taxon>Pseudomonadota</taxon>
        <taxon>Alphaproteobacteria</taxon>
        <taxon>Rhodospirillales</taxon>
        <taxon>Stellaceae</taxon>
        <taxon>Stella</taxon>
    </lineage>
</organism>
<evidence type="ECO:0000256" key="2">
    <source>
        <dbReference type="ARBA" id="ARBA00010742"/>
    </source>
</evidence>
<proteinExistence type="inferred from homology"/>
<dbReference type="SUPFAM" id="SSF53850">
    <property type="entry name" value="Periplasmic binding protein-like II"/>
    <property type="match status" value="1"/>
</dbReference>
<dbReference type="GO" id="GO:0042918">
    <property type="term" value="P:alkanesulfonate transmembrane transport"/>
    <property type="evidence" value="ECO:0007669"/>
    <property type="project" value="TreeGrafter"/>
</dbReference>
<dbReference type="AlphaFoldDB" id="A0A3N1LWN8"/>
<sequence length="309" mass="33657">MEKVRIAIAHWGAGIAPVFAGVEGGYFQAEGLEPELVPILGHPNAMRALIEGEVEFTNSVGPELILANRRHGGDGVVIASAIGRSAQQVSARPGLSTREDLRGRRWGVVARNDADEGSIVMAFERWGWDPARDAEIVVVGTDGPRLDRLLDESRVDVAIMHAPEPFQAAKRGWRVVEDLGRLDVAFQNSCAATTRRFAASRPDLVLRYVRAYCRAVYRFRTDAEFGIETLAKYTGEPDRGVLADTWVLFARLMGGMMFPSVEGMRNAAHVLHKLGAIPQPVAPETVVDLGPVAALERADFFTGFVGRAA</sequence>
<evidence type="ECO:0000313" key="6">
    <source>
        <dbReference type="Proteomes" id="UP000278222"/>
    </source>
</evidence>
<accession>A0A3N1LWN8</accession>
<protein>
    <submittedName>
        <fullName evidence="5">ABC-type nitrate/sulfonate/bicarbonate transport system substrate-binding protein</fullName>
    </submittedName>
</protein>
<dbReference type="PANTHER" id="PTHR30024">
    <property type="entry name" value="ALIPHATIC SULFONATES-BINDING PROTEIN-RELATED"/>
    <property type="match status" value="1"/>
</dbReference>
<dbReference type="GO" id="GO:0042597">
    <property type="term" value="C:periplasmic space"/>
    <property type="evidence" value="ECO:0007669"/>
    <property type="project" value="UniProtKB-SubCell"/>
</dbReference>
<comment type="caution">
    <text evidence="5">The sequence shown here is derived from an EMBL/GenBank/DDBJ whole genome shotgun (WGS) entry which is preliminary data.</text>
</comment>
<evidence type="ECO:0000259" key="4">
    <source>
        <dbReference type="Pfam" id="PF09084"/>
    </source>
</evidence>
<comment type="subcellular location">
    <subcellularLocation>
        <location evidence="1">Periplasm</location>
    </subcellularLocation>
</comment>
<gene>
    <name evidence="5" type="ORF">EDC65_1377</name>
</gene>
<feature type="domain" description="SsuA/THI5-like" evidence="4">
    <location>
        <begin position="15"/>
        <end position="216"/>
    </location>
</feature>
<dbReference type="EMBL" id="RJKX01000013">
    <property type="protein sequence ID" value="ROP99593.1"/>
    <property type="molecule type" value="Genomic_DNA"/>
</dbReference>
<comment type="similarity">
    <text evidence="2">Belongs to the bacterial solute-binding protein SsuA/TauA family.</text>
</comment>
<dbReference type="OrthoDB" id="9815602at2"/>
<dbReference type="Proteomes" id="UP000278222">
    <property type="component" value="Unassembled WGS sequence"/>
</dbReference>
<reference evidence="5 6" key="1">
    <citation type="submission" date="2018-11" db="EMBL/GenBank/DDBJ databases">
        <title>Genomic Encyclopedia of Type Strains, Phase IV (KMG-IV): sequencing the most valuable type-strain genomes for metagenomic binning, comparative biology and taxonomic classification.</title>
        <authorList>
            <person name="Goeker M."/>
        </authorList>
    </citation>
    <scope>NUCLEOTIDE SEQUENCE [LARGE SCALE GENOMIC DNA]</scope>
    <source>
        <strain evidence="5 6">DSM 5900</strain>
    </source>
</reference>
<name>A0A3N1LWN8_9PROT</name>
<keyword evidence="6" id="KW-1185">Reference proteome</keyword>
<evidence type="ECO:0000313" key="5">
    <source>
        <dbReference type="EMBL" id="ROP99593.1"/>
    </source>
</evidence>
<dbReference type="Gene3D" id="3.40.190.10">
    <property type="entry name" value="Periplasmic binding protein-like II"/>
    <property type="match status" value="2"/>
</dbReference>
<keyword evidence="3" id="KW-0732">Signal</keyword>
<dbReference type="InterPro" id="IPR015168">
    <property type="entry name" value="SsuA/THI5"/>
</dbReference>
<dbReference type="RefSeq" id="WP_123688967.1">
    <property type="nucleotide sequence ID" value="NZ_AP019700.1"/>
</dbReference>